<accession>A0A6A6J7Q0</accession>
<reference evidence="1" key="1">
    <citation type="journal article" date="2020" name="Stud. Mycol.">
        <title>101 Dothideomycetes genomes: a test case for predicting lifestyles and emergence of pathogens.</title>
        <authorList>
            <person name="Haridas S."/>
            <person name="Albert R."/>
            <person name="Binder M."/>
            <person name="Bloem J."/>
            <person name="Labutti K."/>
            <person name="Salamov A."/>
            <person name="Andreopoulos B."/>
            <person name="Baker S."/>
            <person name="Barry K."/>
            <person name="Bills G."/>
            <person name="Bluhm B."/>
            <person name="Cannon C."/>
            <person name="Castanera R."/>
            <person name="Culley D."/>
            <person name="Daum C."/>
            <person name="Ezra D."/>
            <person name="Gonzalez J."/>
            <person name="Henrissat B."/>
            <person name="Kuo A."/>
            <person name="Liang C."/>
            <person name="Lipzen A."/>
            <person name="Lutzoni F."/>
            <person name="Magnuson J."/>
            <person name="Mondo S."/>
            <person name="Nolan M."/>
            <person name="Ohm R."/>
            <person name="Pangilinan J."/>
            <person name="Park H.-J."/>
            <person name="Ramirez L."/>
            <person name="Alfaro M."/>
            <person name="Sun H."/>
            <person name="Tritt A."/>
            <person name="Yoshinaga Y."/>
            <person name="Zwiers L.-H."/>
            <person name="Turgeon B."/>
            <person name="Goodwin S."/>
            <person name="Spatafora J."/>
            <person name="Crous P."/>
            <person name="Grigoriev I."/>
        </authorList>
    </citation>
    <scope>NUCLEOTIDE SEQUENCE</scope>
    <source>
        <strain evidence="1">CBS 379.55</strain>
    </source>
</reference>
<sequence length="257" mass="28415">MNRGSSGGECSDIRSLRSPAMWLGAGHEPQNIKPSVHGAGVQTGIDRLQPVTIIISLLLLQSFHVDVQLHPSRHPTLRTAQVLSAPGRAALNTSSAVNCHICQSFRDRGRQVFPCRRRPRYCTVRTWTSAWVPVCKSWNALGVCNFVGVQRLVRVAVVRNHLDHLDRKIIFAVGNQGQTNLRETRSQLHYESPITKQAAVGQGQLPVLARLLCIREGWGWGNQGCSGKHGVYHVDAGVHQEACRELVAVKCVLNQVY</sequence>
<protein>
    <submittedName>
        <fullName evidence="1">Uncharacterized protein</fullName>
    </submittedName>
</protein>
<dbReference type="EMBL" id="ML986519">
    <property type="protein sequence ID" value="KAF2272571.1"/>
    <property type="molecule type" value="Genomic_DNA"/>
</dbReference>
<dbReference type="AlphaFoldDB" id="A0A6A6J7Q0"/>
<dbReference type="Proteomes" id="UP000800097">
    <property type="component" value="Unassembled WGS sequence"/>
</dbReference>
<evidence type="ECO:0000313" key="2">
    <source>
        <dbReference type="Proteomes" id="UP000800097"/>
    </source>
</evidence>
<keyword evidence="2" id="KW-1185">Reference proteome</keyword>
<dbReference type="GeneID" id="54546891"/>
<organism evidence="1 2">
    <name type="scientific">Westerdykella ornata</name>
    <dbReference type="NCBI Taxonomy" id="318751"/>
    <lineage>
        <taxon>Eukaryota</taxon>
        <taxon>Fungi</taxon>
        <taxon>Dikarya</taxon>
        <taxon>Ascomycota</taxon>
        <taxon>Pezizomycotina</taxon>
        <taxon>Dothideomycetes</taxon>
        <taxon>Pleosporomycetidae</taxon>
        <taxon>Pleosporales</taxon>
        <taxon>Sporormiaceae</taxon>
        <taxon>Westerdykella</taxon>
    </lineage>
</organism>
<evidence type="ECO:0000313" key="1">
    <source>
        <dbReference type="EMBL" id="KAF2272571.1"/>
    </source>
</evidence>
<gene>
    <name evidence="1" type="ORF">EI97DRAFT_205544</name>
</gene>
<proteinExistence type="predicted"/>
<name>A0A6A6J7Q0_WESOR</name>
<dbReference type="RefSeq" id="XP_033650110.1">
    <property type="nucleotide sequence ID" value="XM_033793716.1"/>
</dbReference>